<feature type="binding site" evidence="9">
    <location>
        <position position="335"/>
    </location>
    <ligand>
        <name>Zn(2+)</name>
        <dbReference type="ChEBI" id="CHEBI:29105"/>
        <note>catalytic</note>
    </ligand>
</feature>
<keyword evidence="6 9" id="KW-0862">Zinc</keyword>
<dbReference type="GO" id="GO:0008270">
    <property type="term" value="F:zinc ion binding"/>
    <property type="evidence" value="ECO:0007669"/>
    <property type="project" value="UniProtKB-UniRule"/>
</dbReference>
<dbReference type="PRINTS" id="PR00756">
    <property type="entry name" value="ALADIPTASE"/>
</dbReference>
<dbReference type="AlphaFoldDB" id="A0A0W0F0W7"/>
<keyword evidence="3 11" id="KW-0645">Protease</keyword>
<dbReference type="InterPro" id="IPR042097">
    <property type="entry name" value="Aminopeptidase_N-like_N_sf"/>
</dbReference>
<sequence>MSSQGSADYRLPTNLTPTHYDLVIRTDLKNSKFFGVVEINLKINEQTSQIILNVLDLAIGEVSVATTDGQVFTPSTHIPEKEKERVAFRFPNQFVAGSTARLMVKFEADLTDSLAGYYRSSWKSKAGEAEFYALTQFKPTAARRAFPCWDEPALKATFSMNMISLNDTVNLFNMPISTEKSYNTMGDPYGLFTSASPEEKRQQWKITRFKTTPKMSTYVVAYANGRPEHIESIYTSPLTGNIVPLRVYASSSNIQQCHYLLEVTGKLLGAYEKAFEIEYPLPKLDIFVIDDFEAGAVGNWGLIIGRSSVYCVDSETASLRKKQDLVHIQSHEVAHMWFGNMTMMEWWTYLYLNEGFASLMSGAIISSKRLWPEWKMTTSFVFFHLNAALILDSLLSAHPVEVDCSDAKKIGQIFDALSYSKAASVLRMLSEHVGEERFLKGVSLYLKDKLYNNSVIQDLWKGISAATGSDVSEMMESYITKSGYPVLTVTENVNGIHVRQDRFLKTGLATGSDNETIWHVPLNIKAVSAGGEVIEDKVVLREREADFAVNTNLPFKLNGSSSGYYRVLYSPQRLNAIVTELTKPNSPFDGSDRLGLVLDIIAFARVGLVRFGVVLSTMFKFQPCREYLPWSVIALDWARMTSLWWEDSQVQELLKKFGKALFKPLIKELGFETSPSDSQDTALLRECAIRHALLAGDEDVIQELKNRFNRFMETGDYATIPSGIEEAIFTAAVRHGGPAEYEAVKKLIDNARRPSKSLAMMALCATEDPELIQKTFDYMLETKDRDLFDYFKALGQNVKTRRKLVEIFKDKYDGLNARLRNGFGIGIYVKFTFNNLSSDADYRDMQEFFKDKDTSTCMYPSPLIPFKQTPCASKFVFHSICGFDRLSQQITMIYQFTADLVGWLEAWKLQYH</sequence>
<reference evidence="13 14" key="1">
    <citation type="submission" date="2015-12" db="EMBL/GenBank/DDBJ databases">
        <title>Draft genome sequence of Moniliophthora roreri, the causal agent of frosty pod rot of cacao.</title>
        <authorList>
            <person name="Aime M.C."/>
            <person name="Diaz-Valderrama J.R."/>
            <person name="Kijpornyongpan T."/>
            <person name="Phillips-Mora W."/>
        </authorList>
    </citation>
    <scope>NUCLEOTIDE SEQUENCE [LARGE SCALE GENOMIC DNA]</scope>
    <source>
        <strain evidence="13 14">MCA 2952</strain>
    </source>
</reference>
<dbReference type="GO" id="GO:0006508">
    <property type="term" value="P:proteolysis"/>
    <property type="evidence" value="ECO:0007669"/>
    <property type="project" value="UniProtKB-KW"/>
</dbReference>
<name>A0A0W0F0W7_MONRR</name>
<dbReference type="InterPro" id="IPR014782">
    <property type="entry name" value="Peptidase_M1_dom"/>
</dbReference>
<dbReference type="Pfam" id="PF01433">
    <property type="entry name" value="Peptidase_M1"/>
    <property type="match status" value="1"/>
</dbReference>
<dbReference type="SUPFAM" id="SSF55486">
    <property type="entry name" value="Metalloproteases ('zincins'), catalytic domain"/>
    <property type="match status" value="1"/>
</dbReference>
<evidence type="ECO:0000256" key="1">
    <source>
        <dbReference type="ARBA" id="ARBA00010136"/>
    </source>
</evidence>
<dbReference type="PANTHER" id="PTHR11533:SF174">
    <property type="entry name" value="PUROMYCIN-SENSITIVE AMINOPEPTIDASE-RELATED"/>
    <property type="match status" value="1"/>
</dbReference>
<dbReference type="InterPro" id="IPR024571">
    <property type="entry name" value="ERAP1-like_C_dom"/>
</dbReference>
<dbReference type="GO" id="GO:0070006">
    <property type="term" value="F:metalloaminopeptidase activity"/>
    <property type="evidence" value="ECO:0007669"/>
    <property type="project" value="TreeGrafter"/>
</dbReference>
<feature type="domain" description="DM13" evidence="12">
    <location>
        <begin position="1"/>
        <end position="40"/>
    </location>
</feature>
<evidence type="ECO:0000256" key="2">
    <source>
        <dbReference type="ARBA" id="ARBA00022438"/>
    </source>
</evidence>
<evidence type="ECO:0000256" key="5">
    <source>
        <dbReference type="ARBA" id="ARBA00022801"/>
    </source>
</evidence>
<dbReference type="Pfam" id="PF11838">
    <property type="entry name" value="ERAP1_C"/>
    <property type="match status" value="1"/>
</dbReference>
<dbReference type="EMBL" id="LATX01002402">
    <property type="protein sequence ID" value="KTB29941.1"/>
    <property type="molecule type" value="Genomic_DNA"/>
</dbReference>
<dbReference type="GO" id="GO:0005737">
    <property type="term" value="C:cytoplasm"/>
    <property type="evidence" value="ECO:0007669"/>
    <property type="project" value="TreeGrafter"/>
</dbReference>
<dbReference type="GO" id="GO:0042277">
    <property type="term" value="F:peptide binding"/>
    <property type="evidence" value="ECO:0007669"/>
    <property type="project" value="TreeGrafter"/>
</dbReference>
<dbReference type="CDD" id="cd09601">
    <property type="entry name" value="M1_APN-Q_like"/>
    <property type="match status" value="1"/>
</dbReference>
<evidence type="ECO:0000256" key="4">
    <source>
        <dbReference type="ARBA" id="ARBA00022723"/>
    </source>
</evidence>
<dbReference type="Pfam" id="PF17900">
    <property type="entry name" value="Peptidase_M1_N"/>
    <property type="match status" value="1"/>
</dbReference>
<feature type="binding site" evidence="9">
    <location>
        <position position="354"/>
    </location>
    <ligand>
        <name>Zn(2+)</name>
        <dbReference type="ChEBI" id="CHEBI:29105"/>
        <note>catalytic</note>
    </ligand>
</feature>
<dbReference type="GO" id="GO:0005615">
    <property type="term" value="C:extracellular space"/>
    <property type="evidence" value="ECO:0007669"/>
    <property type="project" value="TreeGrafter"/>
</dbReference>
<protein>
    <recommendedName>
        <fullName evidence="11">Aminopeptidase</fullName>
        <ecNumber evidence="11">3.4.11.-</ecNumber>
    </recommendedName>
</protein>
<dbReference type="InterPro" id="IPR027268">
    <property type="entry name" value="Peptidase_M4/M1_CTD_sf"/>
</dbReference>
<feature type="active site" description="Proton acceptor" evidence="8">
    <location>
        <position position="332"/>
    </location>
</feature>
<gene>
    <name evidence="13" type="ORF">WG66_17435</name>
</gene>
<evidence type="ECO:0000256" key="11">
    <source>
        <dbReference type="RuleBase" id="RU364040"/>
    </source>
</evidence>
<dbReference type="InterPro" id="IPR001930">
    <property type="entry name" value="Peptidase_M1"/>
</dbReference>
<evidence type="ECO:0000313" key="14">
    <source>
        <dbReference type="Proteomes" id="UP000054988"/>
    </source>
</evidence>
<dbReference type="Gene3D" id="2.60.40.1730">
    <property type="entry name" value="tricorn interacting facor f3 domain"/>
    <property type="match status" value="1"/>
</dbReference>
<dbReference type="Gene3D" id="2.60.40.1910">
    <property type="match status" value="1"/>
</dbReference>
<feature type="site" description="Transition state stabilizer" evidence="10">
    <location>
        <position position="419"/>
    </location>
</feature>
<evidence type="ECO:0000259" key="12">
    <source>
        <dbReference type="PROSITE" id="PS51549"/>
    </source>
</evidence>
<evidence type="ECO:0000256" key="7">
    <source>
        <dbReference type="ARBA" id="ARBA00023049"/>
    </source>
</evidence>
<dbReference type="Proteomes" id="UP000054988">
    <property type="component" value="Unassembled WGS sequence"/>
</dbReference>
<dbReference type="InterPro" id="IPR034016">
    <property type="entry name" value="M1_APN-typ"/>
</dbReference>
<dbReference type="InterPro" id="IPR050344">
    <property type="entry name" value="Peptidase_M1_aminopeptidases"/>
</dbReference>
<organism evidence="13 14">
    <name type="scientific">Moniliophthora roreri</name>
    <name type="common">Frosty pod rot fungus</name>
    <name type="synonym">Monilia roreri</name>
    <dbReference type="NCBI Taxonomy" id="221103"/>
    <lineage>
        <taxon>Eukaryota</taxon>
        <taxon>Fungi</taxon>
        <taxon>Dikarya</taxon>
        <taxon>Basidiomycota</taxon>
        <taxon>Agaricomycotina</taxon>
        <taxon>Agaricomycetes</taxon>
        <taxon>Agaricomycetidae</taxon>
        <taxon>Agaricales</taxon>
        <taxon>Marasmiineae</taxon>
        <taxon>Marasmiaceae</taxon>
        <taxon>Moniliophthora</taxon>
    </lineage>
</organism>
<dbReference type="eggNOG" id="KOG1046">
    <property type="taxonomic scope" value="Eukaryota"/>
</dbReference>
<proteinExistence type="inferred from homology"/>
<accession>A0A0W0F0W7</accession>
<keyword evidence="4 9" id="KW-0479">Metal-binding</keyword>
<comment type="caution">
    <text evidence="13">The sequence shown here is derived from an EMBL/GenBank/DDBJ whole genome shotgun (WGS) entry which is preliminary data.</text>
</comment>
<dbReference type="InterPro" id="IPR045357">
    <property type="entry name" value="Aminopeptidase_N-like_N"/>
</dbReference>
<dbReference type="GO" id="GO:0043171">
    <property type="term" value="P:peptide catabolic process"/>
    <property type="evidence" value="ECO:0007669"/>
    <property type="project" value="TreeGrafter"/>
</dbReference>
<evidence type="ECO:0000256" key="9">
    <source>
        <dbReference type="PIRSR" id="PIRSR634016-3"/>
    </source>
</evidence>
<evidence type="ECO:0000256" key="6">
    <source>
        <dbReference type="ARBA" id="ARBA00022833"/>
    </source>
</evidence>
<comment type="cofactor">
    <cofactor evidence="9 11">
        <name>Zn(2+)</name>
        <dbReference type="ChEBI" id="CHEBI:29105"/>
    </cofactor>
    <text evidence="9 11">Binds 1 zinc ion per subunit.</text>
</comment>
<keyword evidence="7 11" id="KW-0482">Metalloprotease</keyword>
<dbReference type="InterPro" id="IPR019545">
    <property type="entry name" value="DM13_domain"/>
</dbReference>
<dbReference type="Gene3D" id="1.10.390.10">
    <property type="entry name" value="Neutral Protease Domain 2"/>
    <property type="match status" value="1"/>
</dbReference>
<dbReference type="PANTHER" id="PTHR11533">
    <property type="entry name" value="PROTEASE M1 ZINC METALLOPROTEASE"/>
    <property type="match status" value="1"/>
</dbReference>
<dbReference type="PROSITE" id="PS51549">
    <property type="entry name" value="DM13"/>
    <property type="match status" value="1"/>
</dbReference>
<dbReference type="SUPFAM" id="SSF63737">
    <property type="entry name" value="Leukotriene A4 hydrolase N-terminal domain"/>
    <property type="match status" value="1"/>
</dbReference>
<keyword evidence="2 11" id="KW-0031">Aminopeptidase</keyword>
<dbReference type="EC" id="3.4.11.-" evidence="11"/>
<evidence type="ECO:0000256" key="8">
    <source>
        <dbReference type="PIRSR" id="PIRSR634016-1"/>
    </source>
</evidence>
<dbReference type="Gene3D" id="1.25.50.20">
    <property type="match status" value="1"/>
</dbReference>
<dbReference type="GO" id="GO:0016020">
    <property type="term" value="C:membrane"/>
    <property type="evidence" value="ECO:0007669"/>
    <property type="project" value="TreeGrafter"/>
</dbReference>
<keyword evidence="5 11" id="KW-0378">Hydrolase</keyword>
<comment type="similarity">
    <text evidence="1 11">Belongs to the peptidase M1 family.</text>
</comment>
<evidence type="ECO:0000256" key="10">
    <source>
        <dbReference type="PIRSR" id="PIRSR634016-4"/>
    </source>
</evidence>
<dbReference type="FunFam" id="1.10.390.10:FF:000006">
    <property type="entry name" value="Puromycin-sensitive aminopeptidase"/>
    <property type="match status" value="1"/>
</dbReference>
<evidence type="ECO:0000256" key="3">
    <source>
        <dbReference type="ARBA" id="ARBA00022670"/>
    </source>
</evidence>
<feature type="binding site" evidence="9">
    <location>
        <position position="331"/>
    </location>
    <ligand>
        <name>Zn(2+)</name>
        <dbReference type="ChEBI" id="CHEBI:29105"/>
        <note>catalytic</note>
    </ligand>
</feature>
<evidence type="ECO:0000313" key="13">
    <source>
        <dbReference type="EMBL" id="KTB29941.1"/>
    </source>
</evidence>